<dbReference type="EMBL" id="VTWT01000010">
    <property type="protein sequence ID" value="KAA9326049.1"/>
    <property type="molecule type" value="Genomic_DNA"/>
</dbReference>
<evidence type="ECO:0000313" key="2">
    <source>
        <dbReference type="Proteomes" id="UP000326570"/>
    </source>
</evidence>
<dbReference type="AlphaFoldDB" id="A0A5N1IKX3"/>
<dbReference type="RefSeq" id="WP_150905139.1">
    <property type="nucleotide sequence ID" value="NZ_VTWT01000010.1"/>
</dbReference>
<evidence type="ECO:0000313" key="1">
    <source>
        <dbReference type="EMBL" id="KAA9326049.1"/>
    </source>
</evidence>
<keyword evidence="2" id="KW-1185">Reference proteome</keyword>
<reference evidence="1 2" key="1">
    <citation type="submission" date="2019-09" db="EMBL/GenBank/DDBJ databases">
        <title>Genome sequence of Adhaeribacter sp. M2.</title>
        <authorList>
            <person name="Srinivasan S."/>
        </authorList>
    </citation>
    <scope>NUCLEOTIDE SEQUENCE [LARGE SCALE GENOMIC DNA]</scope>
    <source>
        <strain evidence="1 2">M2</strain>
    </source>
</reference>
<dbReference type="Proteomes" id="UP000326570">
    <property type="component" value="Unassembled WGS sequence"/>
</dbReference>
<gene>
    <name evidence="1" type="ORF">F0P94_16665</name>
</gene>
<organism evidence="1 2">
    <name type="scientific">Adhaeribacter soli</name>
    <dbReference type="NCBI Taxonomy" id="2607655"/>
    <lineage>
        <taxon>Bacteria</taxon>
        <taxon>Pseudomonadati</taxon>
        <taxon>Bacteroidota</taxon>
        <taxon>Cytophagia</taxon>
        <taxon>Cytophagales</taxon>
        <taxon>Hymenobacteraceae</taxon>
        <taxon>Adhaeribacter</taxon>
    </lineage>
</organism>
<name>A0A5N1IKX3_9BACT</name>
<accession>A0A5N1IKX3</accession>
<sequence>MLLISKKKLIYPVSKSLRKYLQNYDRETRLPVQYKDLIHYTESFPYFDKNGVDTLWQTVMYEQSRHQELNDGLTMTYALLKTDGDISVMEHLHVSRIDYCTFGNTHPFRIQIQNRLNDNYDYFYVKRADASRVYGLELEHILSPSRINYLVNEETLIEEHIAGIPGDVFIKEYLERPNCNKVRIAKEFVKFNERCFIRLLGDMRSYNYVVDVTPDFEDEQYRVRSIDFDQQSYEGKKIMYLPQFFKENNKVVELVTKLLKPQAIQQYQSEERTSLFHRLRSARYRLKDLVDIMRSDTISTPEKIAQLARELAEHHKAPDFLKCTGMGDIVRLHLKTILSREPRIRQPKL</sequence>
<protein>
    <submittedName>
        <fullName evidence="1">Uncharacterized protein</fullName>
    </submittedName>
</protein>
<comment type="caution">
    <text evidence="1">The sequence shown here is derived from an EMBL/GenBank/DDBJ whole genome shotgun (WGS) entry which is preliminary data.</text>
</comment>
<proteinExistence type="predicted"/>